<organism evidence="18 19">
    <name type="scientific">Thamnidium elegans</name>
    <dbReference type="NCBI Taxonomy" id="101142"/>
    <lineage>
        <taxon>Eukaryota</taxon>
        <taxon>Fungi</taxon>
        <taxon>Fungi incertae sedis</taxon>
        <taxon>Mucoromycota</taxon>
        <taxon>Mucoromycotina</taxon>
        <taxon>Mucoromycetes</taxon>
        <taxon>Mucorales</taxon>
        <taxon>Mucorineae</taxon>
        <taxon>Mucoraceae</taxon>
        <taxon>Thamnidium</taxon>
    </lineage>
</organism>
<evidence type="ECO:0000256" key="3">
    <source>
        <dbReference type="ARBA" id="ARBA00004487"/>
    </source>
</evidence>
<dbReference type="GO" id="GO:0004721">
    <property type="term" value="F:phosphoprotein phosphatase activity"/>
    <property type="evidence" value="ECO:0007669"/>
    <property type="project" value="UniProtKB-KW"/>
</dbReference>
<keyword evidence="11" id="KW-1133">Transmembrane helix</keyword>
<evidence type="ECO:0000256" key="14">
    <source>
        <dbReference type="ARBA" id="ARBA00023136"/>
    </source>
</evidence>
<keyword evidence="8" id="KW-0378">Hydrolase</keyword>
<evidence type="ECO:0000256" key="12">
    <source>
        <dbReference type="ARBA" id="ARBA00023054"/>
    </source>
</evidence>
<gene>
    <name evidence="18" type="ORF">INT48_002868</name>
</gene>
<dbReference type="Gene3D" id="1.20.5.340">
    <property type="match status" value="1"/>
</dbReference>
<keyword evidence="9" id="KW-0904">Protein phosphatase</keyword>
<proteinExistence type="inferred from homology"/>
<dbReference type="FunFam" id="1.20.5.340:FF:000018">
    <property type="entry name" value="Mitochondrial protein FMP32"/>
    <property type="match status" value="1"/>
</dbReference>
<protein>
    <recommendedName>
        <fullName evidence="6">phosphatidylinositol-3,4,5-trisphosphate 3-phosphatase</fullName>
        <ecNumber evidence="6">3.1.3.67</ecNumber>
    </recommendedName>
</protein>
<keyword evidence="13" id="KW-0496">Mitochondrion</keyword>
<dbReference type="SUPFAM" id="SSF52799">
    <property type="entry name" value="(Phosphotyrosine protein) phosphatases II"/>
    <property type="match status" value="1"/>
</dbReference>
<dbReference type="InterPro" id="IPR000387">
    <property type="entry name" value="Tyr_Pase_dom"/>
</dbReference>
<evidence type="ECO:0000256" key="13">
    <source>
        <dbReference type="ARBA" id="ARBA00023128"/>
    </source>
</evidence>
<dbReference type="InterPro" id="IPR029023">
    <property type="entry name" value="Tensin_phosphatase"/>
</dbReference>
<dbReference type="Gene3D" id="3.90.190.10">
    <property type="entry name" value="Protein tyrosine phosphatase superfamily"/>
    <property type="match status" value="1"/>
</dbReference>
<dbReference type="CDD" id="cd14509">
    <property type="entry name" value="PTP_PTEN"/>
    <property type="match status" value="1"/>
</dbReference>
<dbReference type="AlphaFoldDB" id="A0A8H7VZC8"/>
<dbReference type="PROSITE" id="PS51181">
    <property type="entry name" value="PPASE_TENSIN"/>
    <property type="match status" value="1"/>
</dbReference>
<dbReference type="InterPro" id="IPR051281">
    <property type="entry name" value="Dual-spec_lipid-protein_phosph"/>
</dbReference>
<evidence type="ECO:0000256" key="6">
    <source>
        <dbReference type="ARBA" id="ARBA00013015"/>
    </source>
</evidence>
<evidence type="ECO:0000256" key="7">
    <source>
        <dbReference type="ARBA" id="ARBA00022692"/>
    </source>
</evidence>
<keyword evidence="12 15" id="KW-0175">Coiled coil</keyword>
<dbReference type="Pfam" id="PF22785">
    <property type="entry name" value="Tc-R-P"/>
    <property type="match status" value="1"/>
</dbReference>
<evidence type="ECO:0000256" key="4">
    <source>
        <dbReference type="ARBA" id="ARBA00007224"/>
    </source>
</evidence>
<evidence type="ECO:0000313" key="19">
    <source>
        <dbReference type="Proteomes" id="UP000613177"/>
    </source>
</evidence>
<dbReference type="InterPro" id="IPR003595">
    <property type="entry name" value="Tyr_Pase_cat"/>
</dbReference>
<evidence type="ECO:0000256" key="1">
    <source>
        <dbReference type="ARBA" id="ARBA00004167"/>
    </source>
</evidence>
<dbReference type="EC" id="3.1.3.67" evidence="6"/>
<dbReference type="PANTHER" id="PTHR12305">
    <property type="entry name" value="PHOSPHATASE WITH HOMOLOGY TO TENSIN"/>
    <property type="match status" value="1"/>
</dbReference>
<dbReference type="GO" id="GO:0016020">
    <property type="term" value="C:membrane"/>
    <property type="evidence" value="ECO:0007669"/>
    <property type="project" value="UniProtKB-SubCell"/>
</dbReference>
<comment type="subcellular location">
    <subcellularLocation>
        <location evidence="3">Cell projection</location>
        <location evidence="3">Neuron projection</location>
    </subcellularLocation>
    <subcellularLocation>
        <location evidence="1">Membrane</location>
        <topology evidence="1">Single-pass membrane protein</topology>
    </subcellularLocation>
    <subcellularLocation>
        <location evidence="2">Mitochondrion</location>
    </subcellularLocation>
</comment>
<dbReference type="InterPro" id="IPR016130">
    <property type="entry name" value="Tyr_Pase_AS"/>
</dbReference>
<evidence type="ECO:0000259" key="16">
    <source>
        <dbReference type="PROSITE" id="PS50056"/>
    </source>
</evidence>
<dbReference type="GO" id="GO:0016314">
    <property type="term" value="F:phosphatidylinositol-3,4,5-trisphosphate 3-phosphatase activity"/>
    <property type="evidence" value="ECO:0007669"/>
    <property type="project" value="UniProtKB-EC"/>
</dbReference>
<dbReference type="PROSITE" id="PS00383">
    <property type="entry name" value="TYR_PHOSPHATASE_1"/>
    <property type="match status" value="1"/>
</dbReference>
<keyword evidence="10" id="KW-0809">Transit peptide</keyword>
<evidence type="ECO:0000256" key="9">
    <source>
        <dbReference type="ARBA" id="ARBA00022912"/>
    </source>
</evidence>
<evidence type="ECO:0000256" key="5">
    <source>
        <dbReference type="ARBA" id="ARBA00007881"/>
    </source>
</evidence>
<sequence>MSLFISKRFFSFTRTTCNHFDTFKFVERLEKQHFTRQQSEAIMTTLRKVVSESMTDLTKPMVSKVEKERAVYMYKVDFAQLKSEIQLLEKNDFSLMKVENERLQTQVDKLRQRLREEITRSQANVRLELNLEKGRVRDEASAQDIRMRETDTRIESDIANLRTQMEAIKFQILQYMVGTMTGAGALFLAYLHITNNIIAMSYPSGGFESFYRNPYPKVKNFLDSRHAGHYKVYNLRREKQYDLNRFENAANYPFEDHQAPPFDTLIEFCQDASEWLQNNENNVVAIHCKAGKGRTGTVIAALLLNLGMADNADTAMEIYGKERTDNSKGVTIPSQRRYVEYYHYMLRNRSLYEGNKDKSVQLKQIMIHAIPHSMKDQFKCQIFDSKEVCTYNETSNNMDVDYSVDTMTINNITNDLLNSDFQIYVLTQLCIKLG</sequence>
<dbReference type="PANTHER" id="PTHR12305:SF81">
    <property type="entry name" value="PHOSPHATIDYLINOSITOL 3,4,5-TRISPHOSPHATE 3-PHOSPHATASE AND DUAL-SPECIFICITY PROTEIN PHOSPHATASE PTEN"/>
    <property type="match status" value="1"/>
</dbReference>
<dbReference type="GO" id="GO:0005739">
    <property type="term" value="C:mitochondrion"/>
    <property type="evidence" value="ECO:0007669"/>
    <property type="project" value="UniProtKB-SubCell"/>
</dbReference>
<comment type="similarity">
    <text evidence="4">Belongs to the CCDC90 family.</text>
</comment>
<evidence type="ECO:0000256" key="2">
    <source>
        <dbReference type="ARBA" id="ARBA00004173"/>
    </source>
</evidence>
<accession>A0A8H7VZC8</accession>
<dbReference type="GO" id="GO:0005829">
    <property type="term" value="C:cytosol"/>
    <property type="evidence" value="ECO:0007669"/>
    <property type="project" value="TreeGrafter"/>
</dbReference>
<evidence type="ECO:0000256" key="10">
    <source>
        <dbReference type="ARBA" id="ARBA00022946"/>
    </source>
</evidence>
<name>A0A8H7VZC8_9FUNG</name>
<evidence type="ECO:0000259" key="17">
    <source>
        <dbReference type="PROSITE" id="PS51181"/>
    </source>
</evidence>
<evidence type="ECO:0000256" key="15">
    <source>
        <dbReference type="SAM" id="Coils"/>
    </source>
</evidence>
<feature type="coiled-coil region" evidence="15">
    <location>
        <begin position="93"/>
        <end position="120"/>
    </location>
</feature>
<evidence type="ECO:0000256" key="11">
    <source>
        <dbReference type="ARBA" id="ARBA00022989"/>
    </source>
</evidence>
<dbReference type="InterPro" id="IPR024461">
    <property type="entry name" value="CCDC90-like"/>
</dbReference>
<comment type="similarity">
    <text evidence="5">Belongs to the PTEN phosphatase protein family.</text>
</comment>
<reference evidence="18" key="1">
    <citation type="submission" date="2021-01" db="EMBL/GenBank/DDBJ databases">
        <title>Metabolic potential, ecology and presence of endohyphal bacteria is reflected in genomic diversity of Mucoromycotina.</title>
        <authorList>
            <person name="Muszewska A."/>
            <person name="Okrasinska A."/>
            <person name="Steczkiewicz K."/>
            <person name="Drgas O."/>
            <person name="Orlowska M."/>
            <person name="Perlinska-Lenart U."/>
            <person name="Aleksandrzak-Piekarczyk T."/>
            <person name="Szatraj K."/>
            <person name="Zielenkiewicz U."/>
            <person name="Pilsyk S."/>
            <person name="Malc E."/>
            <person name="Mieczkowski P."/>
            <person name="Kruszewska J.S."/>
            <person name="Biernat P."/>
            <person name="Pawlowska J."/>
        </authorList>
    </citation>
    <scope>NUCLEOTIDE SEQUENCE</scope>
    <source>
        <strain evidence="18">WA0000018081</strain>
    </source>
</reference>
<dbReference type="Proteomes" id="UP000613177">
    <property type="component" value="Unassembled WGS sequence"/>
</dbReference>
<evidence type="ECO:0000256" key="8">
    <source>
        <dbReference type="ARBA" id="ARBA00022801"/>
    </source>
</evidence>
<dbReference type="SMART" id="SM00404">
    <property type="entry name" value="PTPc_motif"/>
    <property type="match status" value="1"/>
</dbReference>
<dbReference type="PROSITE" id="PS50056">
    <property type="entry name" value="TYR_PHOSPHATASE_2"/>
    <property type="match status" value="1"/>
</dbReference>
<comment type="caution">
    <text evidence="18">The sequence shown here is derived from an EMBL/GenBank/DDBJ whole genome shotgun (WGS) entry which is preliminary data.</text>
</comment>
<keyword evidence="19" id="KW-1185">Reference proteome</keyword>
<feature type="domain" description="Tyrosine specific protein phosphatases" evidence="16">
    <location>
        <begin position="263"/>
        <end position="337"/>
    </location>
</feature>
<feature type="domain" description="Phosphatase tensin-type" evidence="17">
    <location>
        <begin position="179"/>
        <end position="349"/>
    </location>
</feature>
<keyword evidence="7" id="KW-0812">Transmembrane</keyword>
<keyword evidence="14" id="KW-0472">Membrane</keyword>
<dbReference type="InterPro" id="IPR029021">
    <property type="entry name" value="Prot-tyrosine_phosphatase-like"/>
</dbReference>
<dbReference type="EMBL" id="JAEPRE010000057">
    <property type="protein sequence ID" value="KAG2234278.1"/>
    <property type="molecule type" value="Genomic_DNA"/>
</dbReference>
<dbReference type="InterPro" id="IPR045101">
    <property type="entry name" value="PTP_PTEN"/>
</dbReference>
<dbReference type="Pfam" id="PF07798">
    <property type="entry name" value="CCDC90-like"/>
    <property type="match status" value="1"/>
</dbReference>
<evidence type="ECO:0000313" key="18">
    <source>
        <dbReference type="EMBL" id="KAG2234278.1"/>
    </source>
</evidence>